<comment type="caution">
    <text evidence="2">The sequence shown here is derived from an EMBL/GenBank/DDBJ whole genome shotgun (WGS) entry which is preliminary data.</text>
</comment>
<dbReference type="InterPro" id="IPR003719">
    <property type="entry name" value="Phenazine_PhzF-like"/>
</dbReference>
<gene>
    <name evidence="2" type="ORF">JOD01_001670</name>
</gene>
<dbReference type="Proteomes" id="UP000717624">
    <property type="component" value="Unassembled WGS sequence"/>
</dbReference>
<dbReference type="SUPFAM" id="SSF54506">
    <property type="entry name" value="Diaminopimelate epimerase-like"/>
    <property type="match status" value="1"/>
</dbReference>
<dbReference type="AlphaFoldDB" id="A0A938Y070"/>
<sequence length="302" mass="33318">MRQITVYHVDAFTDQPFGGNPAGVVPDAGDLTEQEMQRIANELHLPESAFLLPSDRPDADFRVRYFTPQQEIDFCGHATLGSAWLLASERNWAKRTERVVFSTNVGLVPIDWAKGETRLSQVTMTQIGPKVAELAVARQELARMLGLSVDDLDDRYPIRLASTGVWHLMVPVKSRQAIDHARPQLQELSLHNKQHGIGTTHLFTFERGTDYDLYTRDFAPAVGIPEDPVTGAANGALAGYLVLEGLLEQTKRHQLRIAQGDAIHRPGRLNITITPGEEGPIIQVGGSAHVTISGQLRLPAEK</sequence>
<dbReference type="Pfam" id="PF02567">
    <property type="entry name" value="PhzC-PhzF"/>
    <property type="match status" value="1"/>
</dbReference>
<dbReference type="EMBL" id="JAFBEB010000004">
    <property type="protein sequence ID" value="MBM7590069.1"/>
    <property type="molecule type" value="Genomic_DNA"/>
</dbReference>
<feature type="active site" evidence="1">
    <location>
        <position position="47"/>
    </location>
</feature>
<keyword evidence="3" id="KW-1185">Reference proteome</keyword>
<protein>
    <submittedName>
        <fullName evidence="2">PhzF family phenazine biosynthesis protein</fullName>
    </submittedName>
</protein>
<reference evidence="2" key="1">
    <citation type="submission" date="2021-01" db="EMBL/GenBank/DDBJ databases">
        <title>Genomic Encyclopedia of Type Strains, Phase IV (KMG-IV): sequencing the most valuable type-strain genomes for metagenomic binning, comparative biology and taxonomic classification.</title>
        <authorList>
            <person name="Goeker M."/>
        </authorList>
    </citation>
    <scope>NUCLEOTIDE SEQUENCE</scope>
    <source>
        <strain evidence="2">DSM 25523</strain>
    </source>
</reference>
<organism evidence="2 3">
    <name type="scientific">Brevibacillus fulvus</name>
    <dbReference type="NCBI Taxonomy" id="1125967"/>
    <lineage>
        <taxon>Bacteria</taxon>
        <taxon>Bacillati</taxon>
        <taxon>Bacillota</taxon>
        <taxon>Bacilli</taxon>
        <taxon>Bacillales</taxon>
        <taxon>Paenibacillaceae</taxon>
        <taxon>Brevibacillus</taxon>
    </lineage>
</organism>
<dbReference type="Gene3D" id="3.10.310.10">
    <property type="entry name" value="Diaminopimelate Epimerase, Chain A, domain 1"/>
    <property type="match status" value="2"/>
</dbReference>
<evidence type="ECO:0000313" key="3">
    <source>
        <dbReference type="Proteomes" id="UP000717624"/>
    </source>
</evidence>
<dbReference type="GO" id="GO:0016853">
    <property type="term" value="F:isomerase activity"/>
    <property type="evidence" value="ECO:0007669"/>
    <property type="project" value="TreeGrafter"/>
</dbReference>
<evidence type="ECO:0000256" key="1">
    <source>
        <dbReference type="PIRSR" id="PIRSR016184-1"/>
    </source>
</evidence>
<dbReference type="GO" id="GO:0005737">
    <property type="term" value="C:cytoplasm"/>
    <property type="evidence" value="ECO:0007669"/>
    <property type="project" value="TreeGrafter"/>
</dbReference>
<dbReference type="NCBIfam" id="TIGR00654">
    <property type="entry name" value="PhzF_family"/>
    <property type="match status" value="1"/>
</dbReference>
<dbReference type="PIRSF" id="PIRSF016184">
    <property type="entry name" value="PhzC_PhzF"/>
    <property type="match status" value="1"/>
</dbReference>
<dbReference type="PANTHER" id="PTHR13774">
    <property type="entry name" value="PHENAZINE BIOSYNTHESIS PROTEIN"/>
    <property type="match status" value="1"/>
</dbReference>
<name>A0A938Y070_9BACL</name>
<evidence type="ECO:0000313" key="2">
    <source>
        <dbReference type="EMBL" id="MBM7590069.1"/>
    </source>
</evidence>
<accession>A0A938Y070</accession>
<proteinExistence type="predicted"/>
<dbReference type="RefSeq" id="WP_204517771.1">
    <property type="nucleotide sequence ID" value="NZ_BAABIN010000007.1"/>
</dbReference>